<dbReference type="Proteomes" id="UP000886653">
    <property type="component" value="Unassembled WGS sequence"/>
</dbReference>
<comment type="caution">
    <text evidence="1">The sequence shown here is derived from an EMBL/GenBank/DDBJ whole genome shotgun (WGS) entry which is preliminary data.</text>
</comment>
<proteinExistence type="predicted"/>
<accession>A0A9P6TFI7</accession>
<protein>
    <submittedName>
        <fullName evidence="1">Uncharacterized protein</fullName>
    </submittedName>
</protein>
<sequence>MNTRRGISSDFQTSFKSFRPGTIPRPNEYDWTNLPGWVTSYLRTQLHPTPTNNSEAFESLLNIMQIPKFFWKGVGGQTVWVITTHTYISTTSLGKLEIDLEDVICFISRNAQAKEVRKGEITDLDQLQLQISDWIVFPAQTLKQLQDQSRSREDLRGSFEKLRRPEERFCRVAVIGSWDLDRNLISKSTIMSGSKGVRVENMRLAELWQQGFLVTYTSEAAMDQPDQLEEWLKRLERRDFDANDPELEPRTAFIPWMDLITFHSLNPNSLSNSKLPVQGDEWKTFLARIQVVELISRYKAWPQALINSLSGSKTSIKTMCQHLSQNYFPNPMTFQETLEASKNWDQDEVKHVLGDELKVILKESKSLGHRFWNLRSTLVIVSHQQRVIEQSRELSPSLMDREDYQIDG</sequence>
<dbReference type="EMBL" id="MU167224">
    <property type="protein sequence ID" value="KAG0149785.1"/>
    <property type="molecule type" value="Genomic_DNA"/>
</dbReference>
<organism evidence="1 2">
    <name type="scientific">Cronartium quercuum f. sp. fusiforme G11</name>
    <dbReference type="NCBI Taxonomy" id="708437"/>
    <lineage>
        <taxon>Eukaryota</taxon>
        <taxon>Fungi</taxon>
        <taxon>Dikarya</taxon>
        <taxon>Basidiomycota</taxon>
        <taxon>Pucciniomycotina</taxon>
        <taxon>Pucciniomycetes</taxon>
        <taxon>Pucciniales</taxon>
        <taxon>Coleosporiaceae</taxon>
        <taxon>Cronartium</taxon>
    </lineage>
</organism>
<name>A0A9P6TFI7_9BASI</name>
<reference evidence="1" key="1">
    <citation type="submission" date="2013-11" db="EMBL/GenBank/DDBJ databases">
        <title>Genome sequence of the fusiform rust pathogen reveals effectors for host alternation and coevolution with pine.</title>
        <authorList>
            <consortium name="DOE Joint Genome Institute"/>
            <person name="Smith K."/>
            <person name="Pendleton A."/>
            <person name="Kubisiak T."/>
            <person name="Anderson C."/>
            <person name="Salamov A."/>
            <person name="Aerts A."/>
            <person name="Riley R."/>
            <person name="Clum A."/>
            <person name="Lindquist E."/>
            <person name="Ence D."/>
            <person name="Campbell M."/>
            <person name="Kronenberg Z."/>
            <person name="Feau N."/>
            <person name="Dhillon B."/>
            <person name="Hamelin R."/>
            <person name="Burleigh J."/>
            <person name="Smith J."/>
            <person name="Yandell M."/>
            <person name="Nelson C."/>
            <person name="Grigoriev I."/>
            <person name="Davis J."/>
        </authorList>
    </citation>
    <scope>NUCLEOTIDE SEQUENCE</scope>
    <source>
        <strain evidence="1">G11</strain>
    </source>
</reference>
<evidence type="ECO:0000313" key="1">
    <source>
        <dbReference type="EMBL" id="KAG0149785.1"/>
    </source>
</evidence>
<dbReference type="AlphaFoldDB" id="A0A9P6TFI7"/>
<keyword evidence="2" id="KW-1185">Reference proteome</keyword>
<gene>
    <name evidence="1" type="ORF">CROQUDRAFT_130996</name>
</gene>
<dbReference type="OrthoDB" id="2495748at2759"/>
<evidence type="ECO:0000313" key="2">
    <source>
        <dbReference type="Proteomes" id="UP000886653"/>
    </source>
</evidence>